<keyword evidence="5" id="KW-1185">Reference proteome</keyword>
<dbReference type="OrthoDB" id="9814238at2"/>
<dbReference type="Gene3D" id="1.10.3730.20">
    <property type="match status" value="1"/>
</dbReference>
<dbReference type="Pfam" id="PF00892">
    <property type="entry name" value="EamA"/>
    <property type="match status" value="2"/>
</dbReference>
<keyword evidence="2" id="KW-0472">Membrane</keyword>
<feature type="transmembrane region" description="Helical" evidence="2">
    <location>
        <begin position="7"/>
        <end position="26"/>
    </location>
</feature>
<feature type="transmembrane region" description="Helical" evidence="2">
    <location>
        <begin position="240"/>
        <end position="262"/>
    </location>
</feature>
<feature type="transmembrane region" description="Helical" evidence="2">
    <location>
        <begin position="268"/>
        <end position="285"/>
    </location>
</feature>
<reference evidence="4 5" key="1">
    <citation type="submission" date="2015-07" db="EMBL/GenBank/DDBJ databases">
        <title>Genome sequence of Levilinea saccharolytica DSM 16555.</title>
        <authorList>
            <person name="Hemp J."/>
            <person name="Ward L.M."/>
            <person name="Pace L.A."/>
            <person name="Fischer W.W."/>
        </authorList>
    </citation>
    <scope>NUCLEOTIDE SEQUENCE [LARGE SCALE GENOMIC DNA]</scope>
    <source>
        <strain evidence="4 5">KIBI-1</strain>
    </source>
</reference>
<evidence type="ECO:0000313" key="5">
    <source>
        <dbReference type="Proteomes" id="UP000050501"/>
    </source>
</evidence>
<feature type="transmembrane region" description="Helical" evidence="2">
    <location>
        <begin position="156"/>
        <end position="175"/>
    </location>
</feature>
<feature type="transmembrane region" description="Helical" evidence="2">
    <location>
        <begin position="38"/>
        <end position="57"/>
    </location>
</feature>
<feature type="domain" description="EamA" evidence="3">
    <location>
        <begin position="154"/>
        <end position="285"/>
    </location>
</feature>
<proteinExistence type="inferred from homology"/>
<dbReference type="InterPro" id="IPR000620">
    <property type="entry name" value="EamA_dom"/>
</dbReference>
<dbReference type="RefSeq" id="WP_062418691.1">
    <property type="nucleotide sequence ID" value="NZ_DF967974.1"/>
</dbReference>
<keyword evidence="2" id="KW-1133">Transmembrane helix</keyword>
<protein>
    <recommendedName>
        <fullName evidence="3">EamA domain-containing protein</fullName>
    </recommendedName>
</protein>
<sequence length="286" mass="31187">MSTSPPWRSIALVALGALCYSTLIIFTRLTHDMGAMSIAFFRAFFAFLFFCLLLIRFREPLEFSRYRSGVWALVASGLAMGLTAALYIFAIQHTTAANSALLVNSAPIYIAFLAPWFLKEVRPRFTWLSLALILVGILLITGVLEKGLTLDSLSGILAGVLSGFTYALTMLFSRFLRGKASGFTQTFWNTGVASLLLLPCALQGSWDTVRSNLPVLIPLGIISLGIASFLYFVSLQKLKAQVVSVVAILEPVSGVLIGTLLYQEPLTLASIFGSLLILLSIYLISR</sequence>
<dbReference type="GO" id="GO:0016020">
    <property type="term" value="C:membrane"/>
    <property type="evidence" value="ECO:0007669"/>
    <property type="project" value="InterPro"/>
</dbReference>
<dbReference type="STRING" id="229921.ADN01_08515"/>
<dbReference type="InterPro" id="IPR037185">
    <property type="entry name" value="EmrE-like"/>
</dbReference>
<comment type="caution">
    <text evidence="4">The sequence shown here is derived from an EMBL/GenBank/DDBJ whole genome shotgun (WGS) entry which is preliminary data.</text>
</comment>
<name>A0A0P6XTB3_9CHLR</name>
<feature type="domain" description="EamA" evidence="3">
    <location>
        <begin position="9"/>
        <end position="141"/>
    </location>
</feature>
<accession>A0A0P6XTB3</accession>
<organism evidence="4 5">
    <name type="scientific">Levilinea saccharolytica</name>
    <dbReference type="NCBI Taxonomy" id="229921"/>
    <lineage>
        <taxon>Bacteria</taxon>
        <taxon>Bacillati</taxon>
        <taxon>Chloroflexota</taxon>
        <taxon>Anaerolineae</taxon>
        <taxon>Anaerolineales</taxon>
        <taxon>Anaerolineaceae</taxon>
        <taxon>Levilinea</taxon>
    </lineage>
</organism>
<evidence type="ECO:0000256" key="2">
    <source>
        <dbReference type="SAM" id="Phobius"/>
    </source>
</evidence>
<keyword evidence="2" id="KW-0812">Transmembrane</keyword>
<dbReference type="PANTHER" id="PTHR22911">
    <property type="entry name" value="ACYL-MALONYL CONDENSING ENZYME-RELATED"/>
    <property type="match status" value="1"/>
</dbReference>
<dbReference type="AlphaFoldDB" id="A0A0P6XTB3"/>
<dbReference type="Proteomes" id="UP000050501">
    <property type="component" value="Unassembled WGS sequence"/>
</dbReference>
<dbReference type="EMBL" id="LGCM01000031">
    <property type="protein sequence ID" value="KPL83527.1"/>
    <property type="molecule type" value="Genomic_DNA"/>
</dbReference>
<feature type="transmembrane region" description="Helical" evidence="2">
    <location>
        <begin position="212"/>
        <end position="233"/>
    </location>
</feature>
<evidence type="ECO:0000313" key="4">
    <source>
        <dbReference type="EMBL" id="KPL83527.1"/>
    </source>
</evidence>
<gene>
    <name evidence="4" type="ORF">ADN01_08515</name>
</gene>
<feature type="transmembrane region" description="Helical" evidence="2">
    <location>
        <begin position="69"/>
        <end position="90"/>
    </location>
</feature>
<dbReference type="SUPFAM" id="SSF103481">
    <property type="entry name" value="Multidrug resistance efflux transporter EmrE"/>
    <property type="match status" value="2"/>
</dbReference>
<evidence type="ECO:0000259" key="3">
    <source>
        <dbReference type="Pfam" id="PF00892"/>
    </source>
</evidence>
<feature type="transmembrane region" description="Helical" evidence="2">
    <location>
        <begin position="187"/>
        <end position="206"/>
    </location>
</feature>
<feature type="transmembrane region" description="Helical" evidence="2">
    <location>
        <begin position="125"/>
        <end position="144"/>
    </location>
</feature>
<evidence type="ECO:0000256" key="1">
    <source>
        <dbReference type="ARBA" id="ARBA00007362"/>
    </source>
</evidence>
<feature type="transmembrane region" description="Helical" evidence="2">
    <location>
        <begin position="96"/>
        <end position="118"/>
    </location>
</feature>
<comment type="similarity">
    <text evidence="1">Belongs to the EamA transporter family.</text>
</comment>